<protein>
    <recommendedName>
        <fullName evidence="5">HNH nuclease domain-containing protein</fullName>
    </recommendedName>
</protein>
<dbReference type="Pfam" id="PF13391">
    <property type="entry name" value="HNH_2"/>
    <property type="match status" value="1"/>
</dbReference>
<dbReference type="AlphaFoldDB" id="A0A9Q6S0D7"/>
<organism evidence="3 4">
    <name type="scientific">Paraburkholderia caribensis</name>
    <dbReference type="NCBI Taxonomy" id="75105"/>
    <lineage>
        <taxon>Bacteria</taxon>
        <taxon>Pseudomonadati</taxon>
        <taxon>Pseudomonadota</taxon>
        <taxon>Betaproteobacteria</taxon>
        <taxon>Burkholderiales</taxon>
        <taxon>Burkholderiaceae</taxon>
        <taxon>Paraburkholderia</taxon>
    </lineage>
</organism>
<dbReference type="InterPro" id="IPR003615">
    <property type="entry name" value="HNH_nuc"/>
</dbReference>
<reference evidence="3 4" key="1">
    <citation type="journal article" date="2014" name="Genome Announc.">
        <title>Draft Genome Sequence of the Haloacid-Degrading Burkholderia caribensis Strain MBA4.</title>
        <authorList>
            <person name="Pan Y."/>
            <person name="Kong K.F."/>
            <person name="Tsang J.S."/>
        </authorList>
    </citation>
    <scope>NUCLEOTIDE SEQUENCE [LARGE SCALE GENOMIC DNA]</scope>
    <source>
        <strain evidence="3 4">852011</strain>
    </source>
</reference>
<feature type="domain" description="HNH nuclease" evidence="1">
    <location>
        <begin position="165"/>
        <end position="217"/>
    </location>
</feature>
<name>A0A9Q6S0D7_9BURK</name>
<gene>
    <name evidence="3" type="ORF">A9O66_07540</name>
</gene>
<sequence>MFSRDKSTVAGDIGVAINLDEVEKEHVVEAAARWLAEPGYGGFADSTRYDILIEGRPYPPKAIAAIACECAGARRPRPSEFKGAWNGRWHKALKALGFSIVPKVDAGEAARSEAPTESAAQIEADLRAIEEHHADCPTTRDALVKARLGQGRYRRQLLARWEYRCAVTGCEVPQVLRASHAKPWRRCSDSERLDPDNGLPLVATLDALFDAGLITFDTSGRMEISTHLDENQQAPLLFGVPRTLSKTPSKALAEYLAAHRQHVFKKKR</sequence>
<dbReference type="InterPro" id="IPR058807">
    <property type="entry name" value="ScoMcrA_N"/>
</dbReference>
<evidence type="ECO:0000313" key="3">
    <source>
        <dbReference type="EMBL" id="QLB62244.1"/>
    </source>
</evidence>
<dbReference type="EMBL" id="CP015958">
    <property type="protein sequence ID" value="QLB62244.1"/>
    <property type="molecule type" value="Genomic_DNA"/>
</dbReference>
<evidence type="ECO:0000259" key="2">
    <source>
        <dbReference type="Pfam" id="PF26345"/>
    </source>
</evidence>
<evidence type="ECO:0008006" key="5">
    <source>
        <dbReference type="Google" id="ProtNLM"/>
    </source>
</evidence>
<proteinExistence type="predicted"/>
<dbReference type="Proteomes" id="UP000509548">
    <property type="component" value="Chromosome 1"/>
</dbReference>
<evidence type="ECO:0000313" key="4">
    <source>
        <dbReference type="Proteomes" id="UP000509548"/>
    </source>
</evidence>
<feature type="domain" description="ScoMcrA-like N-terminal head" evidence="2">
    <location>
        <begin position="42"/>
        <end position="100"/>
    </location>
</feature>
<evidence type="ECO:0000259" key="1">
    <source>
        <dbReference type="Pfam" id="PF13391"/>
    </source>
</evidence>
<accession>A0A9Q6S0D7</accession>
<dbReference type="Pfam" id="PF26345">
    <property type="entry name" value="ScoMcrA_N"/>
    <property type="match status" value="1"/>
</dbReference>